<evidence type="ECO:0000313" key="9">
    <source>
        <dbReference type="EMBL" id="KAJ4842635.1"/>
    </source>
</evidence>
<keyword evidence="2" id="KW-0808">Transferase</keyword>
<sequence>MESAGLGVVVEEEEEEGNKATSPPRERRSMCGGCGRPLAVCICHVIPSPPIPTRTQIIIIQHPHESRHKLNTTPLLTRSLQNCTSVTARRLTPANAALLPLAHHSNPPPTYYLFPPSPASPAVPLSSLAPALPPDGPVLLVVFDATWKHAKEMVGASEAYLAGFATRVCLDGFDRDADGGNIFDSELLLRKEPCGGCVSTAEAVARWLGVVERHGPRIEGRLVGVLKEVVRLQAQFVKPVRARPKCKINGCRSCYNCFNGSCCWYWKRFQFFDPFCGAKSTSFFDPFCGAKSTSVRGELFGDDPLGGRGVAADVEVELDVFFFWVSFSQLSNCLMLLFAVVVNSGSVSSFAANDESNPTQSNGPTSSATSASKSSSSSSKKKPRLNDELSEEIKEVTSAMKQVANAILTTNRRVWTEEEMFEAMGKLGLKGMALCDAVDWLVVHLNLIGTFFACPEELRSEWLMRKMGH</sequence>
<evidence type="ECO:0000256" key="4">
    <source>
        <dbReference type="ARBA" id="ARBA00022694"/>
    </source>
</evidence>
<evidence type="ECO:0000256" key="6">
    <source>
        <dbReference type="ARBA" id="ARBA00048718"/>
    </source>
</evidence>
<feature type="domain" description="DTW" evidence="8">
    <location>
        <begin position="27"/>
        <end position="238"/>
    </location>
</feature>
<dbReference type="Proteomes" id="UP001141552">
    <property type="component" value="Unassembled WGS sequence"/>
</dbReference>
<evidence type="ECO:0000256" key="1">
    <source>
        <dbReference type="ARBA" id="ARBA00012386"/>
    </source>
</evidence>
<evidence type="ECO:0000256" key="3">
    <source>
        <dbReference type="ARBA" id="ARBA00022691"/>
    </source>
</evidence>
<protein>
    <recommendedName>
        <fullName evidence="1">tRNA-uridine aminocarboxypropyltransferase</fullName>
        <ecNumber evidence="1">2.5.1.25</ecNumber>
    </recommendedName>
</protein>
<dbReference type="SMART" id="SM01144">
    <property type="entry name" value="DTW"/>
    <property type="match status" value="1"/>
</dbReference>
<evidence type="ECO:0000256" key="7">
    <source>
        <dbReference type="SAM" id="MobiDB-lite"/>
    </source>
</evidence>
<dbReference type="EC" id="2.5.1.25" evidence="1"/>
<accession>A0A9Q0G3C0</accession>
<feature type="compositionally biased region" description="Low complexity" evidence="7">
    <location>
        <begin position="365"/>
        <end position="378"/>
    </location>
</feature>
<feature type="compositionally biased region" description="Polar residues" evidence="7">
    <location>
        <begin position="353"/>
        <end position="364"/>
    </location>
</feature>
<dbReference type="GO" id="GO:0016432">
    <property type="term" value="F:tRNA-uridine aminocarboxypropyltransferase activity"/>
    <property type="evidence" value="ECO:0007669"/>
    <property type="project" value="UniProtKB-EC"/>
</dbReference>
<organism evidence="9 10">
    <name type="scientific">Turnera subulata</name>
    <dbReference type="NCBI Taxonomy" id="218843"/>
    <lineage>
        <taxon>Eukaryota</taxon>
        <taxon>Viridiplantae</taxon>
        <taxon>Streptophyta</taxon>
        <taxon>Embryophyta</taxon>
        <taxon>Tracheophyta</taxon>
        <taxon>Spermatophyta</taxon>
        <taxon>Magnoliopsida</taxon>
        <taxon>eudicotyledons</taxon>
        <taxon>Gunneridae</taxon>
        <taxon>Pentapetalae</taxon>
        <taxon>rosids</taxon>
        <taxon>fabids</taxon>
        <taxon>Malpighiales</taxon>
        <taxon>Passifloraceae</taxon>
        <taxon>Turnera</taxon>
    </lineage>
</organism>
<dbReference type="GO" id="GO:0008033">
    <property type="term" value="P:tRNA processing"/>
    <property type="evidence" value="ECO:0007669"/>
    <property type="project" value="UniProtKB-KW"/>
</dbReference>
<dbReference type="PANTHER" id="PTHR21392">
    <property type="entry name" value="TRNA-URIDINE AMINOCARBOXYPROPYLTRANSFERASE 2"/>
    <property type="match status" value="1"/>
</dbReference>
<evidence type="ECO:0000313" key="10">
    <source>
        <dbReference type="Proteomes" id="UP001141552"/>
    </source>
</evidence>
<keyword evidence="4" id="KW-0819">tRNA processing</keyword>
<name>A0A9Q0G3C0_9ROSI</name>
<dbReference type="AlphaFoldDB" id="A0A9Q0G3C0"/>
<keyword evidence="10" id="KW-1185">Reference proteome</keyword>
<reference evidence="9" key="1">
    <citation type="submission" date="2022-02" db="EMBL/GenBank/DDBJ databases">
        <authorList>
            <person name="Henning P.M."/>
            <person name="McCubbin A.G."/>
            <person name="Shore J.S."/>
        </authorList>
    </citation>
    <scope>NUCLEOTIDE SEQUENCE</scope>
    <source>
        <strain evidence="9">F60SS</strain>
        <tissue evidence="9">Leaves</tissue>
    </source>
</reference>
<dbReference type="InterPro" id="IPR039262">
    <property type="entry name" value="DTWD2/TAPT"/>
</dbReference>
<comment type="similarity">
    <text evidence="5">Belongs to the TDD superfamily. DTWD2 family.</text>
</comment>
<feature type="region of interest" description="Disordered" evidence="7">
    <location>
        <begin position="1"/>
        <end position="29"/>
    </location>
</feature>
<evidence type="ECO:0000256" key="5">
    <source>
        <dbReference type="ARBA" id="ARBA00034489"/>
    </source>
</evidence>
<dbReference type="OrthoDB" id="408541at2759"/>
<comment type="caution">
    <text evidence="9">The sequence shown here is derived from an EMBL/GenBank/DDBJ whole genome shotgun (WGS) entry which is preliminary data.</text>
</comment>
<comment type="catalytic activity">
    <reaction evidence="6">
        <text>a uridine in tRNA + S-adenosyl-L-methionine = a 3-[(3S)-3-amino-3-carboxypropyl]uridine in tRNA + S-methyl-5'-thioadenosine + H(+)</text>
        <dbReference type="Rhea" id="RHEA:62432"/>
        <dbReference type="Rhea" id="RHEA-COMP:13339"/>
        <dbReference type="Rhea" id="RHEA-COMP:16092"/>
        <dbReference type="ChEBI" id="CHEBI:15378"/>
        <dbReference type="ChEBI" id="CHEBI:17509"/>
        <dbReference type="ChEBI" id="CHEBI:59789"/>
        <dbReference type="ChEBI" id="CHEBI:65315"/>
        <dbReference type="ChEBI" id="CHEBI:82930"/>
        <dbReference type="EC" id="2.5.1.25"/>
    </reaction>
</comment>
<gene>
    <name evidence="9" type="ORF">Tsubulata_013329</name>
</gene>
<proteinExistence type="inferred from homology"/>
<dbReference type="Pfam" id="PF03942">
    <property type="entry name" value="DTW"/>
    <property type="match status" value="1"/>
</dbReference>
<evidence type="ECO:0000259" key="8">
    <source>
        <dbReference type="SMART" id="SM01144"/>
    </source>
</evidence>
<dbReference type="InterPro" id="IPR005636">
    <property type="entry name" value="DTW"/>
</dbReference>
<dbReference type="EMBL" id="JAKUCV010002447">
    <property type="protein sequence ID" value="KAJ4842635.1"/>
    <property type="molecule type" value="Genomic_DNA"/>
</dbReference>
<evidence type="ECO:0000256" key="2">
    <source>
        <dbReference type="ARBA" id="ARBA00022679"/>
    </source>
</evidence>
<keyword evidence="3" id="KW-0949">S-adenosyl-L-methionine</keyword>
<dbReference type="PANTHER" id="PTHR21392:SF0">
    <property type="entry name" value="TRNA-URIDINE AMINOCARBOXYPROPYLTRANSFERASE 2"/>
    <property type="match status" value="1"/>
</dbReference>
<feature type="region of interest" description="Disordered" evidence="7">
    <location>
        <begin position="353"/>
        <end position="388"/>
    </location>
</feature>
<reference evidence="9" key="2">
    <citation type="journal article" date="2023" name="Plants (Basel)">
        <title>Annotation of the Turnera subulata (Passifloraceae) Draft Genome Reveals the S-Locus Evolved after the Divergence of Turneroideae from Passifloroideae in a Stepwise Manner.</title>
        <authorList>
            <person name="Henning P.M."/>
            <person name="Roalson E.H."/>
            <person name="Mir W."/>
            <person name="McCubbin A.G."/>
            <person name="Shore J.S."/>
        </authorList>
    </citation>
    <scope>NUCLEOTIDE SEQUENCE</scope>
    <source>
        <strain evidence="9">F60SS</strain>
    </source>
</reference>